<keyword evidence="1" id="KW-1133">Transmembrane helix</keyword>
<dbReference type="Pfam" id="PF07332">
    <property type="entry name" value="Phage_holin_3_6"/>
    <property type="match status" value="1"/>
</dbReference>
<accession>A0A103DX52</accession>
<dbReference type="RefSeq" id="WP_059520032.1">
    <property type="nucleotide sequence ID" value="NZ_FXAN01000072.1"/>
</dbReference>
<dbReference type="InterPro" id="IPR009937">
    <property type="entry name" value="Phage_holin_3_6"/>
</dbReference>
<name>A0A103DX52_9BURK</name>
<feature type="transmembrane region" description="Helical" evidence="1">
    <location>
        <begin position="40"/>
        <end position="69"/>
    </location>
</feature>
<organism evidence="2 4">
    <name type="scientific">Burkholderia singularis</name>
    <dbReference type="NCBI Taxonomy" id="1503053"/>
    <lineage>
        <taxon>Bacteria</taxon>
        <taxon>Pseudomonadati</taxon>
        <taxon>Pseudomonadota</taxon>
        <taxon>Betaproteobacteria</taxon>
        <taxon>Burkholderiales</taxon>
        <taxon>Burkholderiaceae</taxon>
        <taxon>Burkholderia</taxon>
        <taxon>pseudomallei group</taxon>
    </lineage>
</organism>
<dbReference type="Proteomes" id="UP000198460">
    <property type="component" value="Unassembled WGS sequence"/>
</dbReference>
<evidence type="ECO:0000313" key="2">
    <source>
        <dbReference type="EMBL" id="KVE24347.1"/>
    </source>
</evidence>
<keyword evidence="1 3" id="KW-0812">Transmembrane</keyword>
<dbReference type="EMBL" id="LOWA01000055">
    <property type="protein sequence ID" value="KVE24347.1"/>
    <property type="molecule type" value="Genomic_DNA"/>
</dbReference>
<dbReference type="Proteomes" id="UP000062788">
    <property type="component" value="Unassembled WGS sequence"/>
</dbReference>
<proteinExistence type="predicted"/>
<evidence type="ECO:0000256" key="1">
    <source>
        <dbReference type="SAM" id="Phobius"/>
    </source>
</evidence>
<keyword evidence="1" id="KW-0472">Membrane</keyword>
<evidence type="ECO:0000313" key="4">
    <source>
        <dbReference type="Proteomes" id="UP000062788"/>
    </source>
</evidence>
<dbReference type="EMBL" id="FXAN01000072">
    <property type="protein sequence ID" value="SMG01383.1"/>
    <property type="molecule type" value="Genomic_DNA"/>
</dbReference>
<reference evidence="3 5" key="2">
    <citation type="submission" date="2017-04" db="EMBL/GenBank/DDBJ databases">
        <authorList>
            <person name="Afonso C.L."/>
            <person name="Miller P.J."/>
            <person name="Scott M.A."/>
            <person name="Spackman E."/>
            <person name="Goraichik I."/>
            <person name="Dimitrov K.M."/>
            <person name="Suarez D.L."/>
            <person name="Swayne D.E."/>
        </authorList>
    </citation>
    <scope>NUCLEOTIDE SEQUENCE [LARGE SCALE GENOMIC DNA]</scope>
    <source>
        <strain evidence="3">LMG 28154</strain>
    </source>
</reference>
<keyword evidence="4" id="KW-1185">Reference proteome</keyword>
<feature type="transmembrane region" description="Helical" evidence="1">
    <location>
        <begin position="75"/>
        <end position="94"/>
    </location>
</feature>
<gene>
    <name evidence="3" type="ORF">BSIN_0599</name>
    <name evidence="2" type="ORF">WS67_02055</name>
</gene>
<dbReference type="OrthoDB" id="198068at2"/>
<dbReference type="AlphaFoldDB" id="A0A103DX52"/>
<sequence>MTTETSSHGPLRRLLGSAFALLQTRLELVGIEIAEEKERLLAMLFLGLAAMTLATMALVSLTALVAIVFWDSYRWQALAAITGLYAFGALVCMLKVRAGLRNAPAIFDATLNELEKDRELFRGKP</sequence>
<reference evidence="2 4" key="1">
    <citation type="submission" date="2015-11" db="EMBL/GenBank/DDBJ databases">
        <title>Expanding the genomic diversity of Burkholderia species for the development of highly accurate diagnostics.</title>
        <authorList>
            <person name="Sahl J."/>
            <person name="Keim P."/>
            <person name="Wagner D."/>
        </authorList>
    </citation>
    <scope>NUCLEOTIDE SEQUENCE [LARGE SCALE GENOMIC DNA]</scope>
    <source>
        <strain evidence="2 4">TSV85</strain>
    </source>
</reference>
<protein>
    <submittedName>
        <fullName evidence="3">Probable transmembrane protein</fullName>
    </submittedName>
</protein>
<evidence type="ECO:0000313" key="3">
    <source>
        <dbReference type="EMBL" id="SMG01383.1"/>
    </source>
</evidence>
<evidence type="ECO:0000313" key="5">
    <source>
        <dbReference type="Proteomes" id="UP000198460"/>
    </source>
</evidence>